<name>F4S2E0_MELLP</name>
<feature type="compositionally biased region" description="Polar residues" evidence="1">
    <location>
        <begin position="44"/>
        <end position="61"/>
    </location>
</feature>
<dbReference type="KEGG" id="mlr:MELLADRAFT_92668"/>
<gene>
    <name evidence="2" type="ORF">MELLADRAFT_92668</name>
</gene>
<dbReference type="EMBL" id="GL883140">
    <property type="protein sequence ID" value="EGG01159.1"/>
    <property type="molecule type" value="Genomic_DNA"/>
</dbReference>
<dbReference type="HOGENOM" id="CLU_073380_0_0_1"/>
<dbReference type="InParanoid" id="F4S2E0"/>
<dbReference type="AlphaFoldDB" id="F4S2E0"/>
<keyword evidence="3" id="KW-1185">Reference proteome</keyword>
<organism evidence="3">
    <name type="scientific">Melampsora larici-populina (strain 98AG31 / pathotype 3-4-7)</name>
    <name type="common">Poplar leaf rust fungus</name>
    <dbReference type="NCBI Taxonomy" id="747676"/>
    <lineage>
        <taxon>Eukaryota</taxon>
        <taxon>Fungi</taxon>
        <taxon>Dikarya</taxon>
        <taxon>Basidiomycota</taxon>
        <taxon>Pucciniomycotina</taxon>
        <taxon>Pucciniomycetes</taxon>
        <taxon>Pucciniales</taxon>
        <taxon>Melampsoraceae</taxon>
        <taxon>Melampsora</taxon>
    </lineage>
</organism>
<evidence type="ECO:0000313" key="3">
    <source>
        <dbReference type="Proteomes" id="UP000001072"/>
    </source>
</evidence>
<accession>F4S2E0</accession>
<dbReference type="OrthoDB" id="10662797at2759"/>
<dbReference type="Proteomes" id="UP000001072">
    <property type="component" value="Unassembled WGS sequence"/>
</dbReference>
<evidence type="ECO:0000313" key="2">
    <source>
        <dbReference type="EMBL" id="EGG01159.1"/>
    </source>
</evidence>
<feature type="compositionally biased region" description="Low complexity" evidence="1">
    <location>
        <begin position="126"/>
        <end position="138"/>
    </location>
</feature>
<sequence length="269" mass="30064">MPQDGRFNPYAGPNNPGGHGNSLPQRFPNPNRGFQPSDHHTRRSTSPSNDQNPPSHQSNPTQSTLLRVFDTLADQANLNTENRERARICSNRLENDSRLNALLVYTAQCHQDIIQRLGQPTGSEAPSNSPSTTTSTNSAPVWTPNEELKKTCVKVLLESITDPTLQAYTLTDGVISVASEKRTLTHSLEMIAQIALQRKDDAWKTRNFPPGWTSKSRFPKEVITLIKHKAKNARERLHDILRHNAKPNHGFVSDPLPTLEDIYLSLPTD</sequence>
<feature type="region of interest" description="Disordered" evidence="1">
    <location>
        <begin position="1"/>
        <end position="61"/>
    </location>
</feature>
<proteinExistence type="predicted"/>
<reference evidence="3" key="1">
    <citation type="journal article" date="2011" name="Proc. Natl. Acad. Sci. U.S.A.">
        <title>Obligate biotrophy features unraveled by the genomic analysis of rust fungi.</title>
        <authorList>
            <person name="Duplessis S."/>
            <person name="Cuomo C.A."/>
            <person name="Lin Y.-C."/>
            <person name="Aerts A."/>
            <person name="Tisserant E."/>
            <person name="Veneault-Fourrey C."/>
            <person name="Joly D.L."/>
            <person name="Hacquard S."/>
            <person name="Amselem J."/>
            <person name="Cantarel B.L."/>
            <person name="Chiu R."/>
            <person name="Coutinho P.M."/>
            <person name="Feau N."/>
            <person name="Field M."/>
            <person name="Frey P."/>
            <person name="Gelhaye E."/>
            <person name="Goldberg J."/>
            <person name="Grabherr M.G."/>
            <person name="Kodira C.D."/>
            <person name="Kohler A."/>
            <person name="Kuees U."/>
            <person name="Lindquist E.A."/>
            <person name="Lucas S.M."/>
            <person name="Mago R."/>
            <person name="Mauceli E."/>
            <person name="Morin E."/>
            <person name="Murat C."/>
            <person name="Pangilinan J.L."/>
            <person name="Park R."/>
            <person name="Pearson M."/>
            <person name="Quesneville H."/>
            <person name="Rouhier N."/>
            <person name="Sakthikumar S."/>
            <person name="Salamov A.A."/>
            <person name="Schmutz J."/>
            <person name="Selles B."/>
            <person name="Shapiro H."/>
            <person name="Tanguay P."/>
            <person name="Tuskan G.A."/>
            <person name="Henrissat B."/>
            <person name="Van de Peer Y."/>
            <person name="Rouze P."/>
            <person name="Ellis J.G."/>
            <person name="Dodds P.N."/>
            <person name="Schein J.E."/>
            <person name="Zhong S."/>
            <person name="Hamelin R.C."/>
            <person name="Grigoriev I.V."/>
            <person name="Szabo L.J."/>
            <person name="Martin F."/>
        </authorList>
    </citation>
    <scope>NUCLEOTIDE SEQUENCE [LARGE SCALE GENOMIC DNA]</scope>
    <source>
        <strain evidence="3">98AG31 / pathotype 3-4-7</strain>
    </source>
</reference>
<protein>
    <submittedName>
        <fullName evidence="2">Uncharacterized protein</fullName>
    </submittedName>
</protein>
<dbReference type="VEuPathDB" id="FungiDB:MELLADRAFT_92668"/>
<dbReference type="GeneID" id="18936323"/>
<dbReference type="RefSeq" id="XP_007415509.1">
    <property type="nucleotide sequence ID" value="XM_007415447.1"/>
</dbReference>
<evidence type="ECO:0000256" key="1">
    <source>
        <dbReference type="SAM" id="MobiDB-lite"/>
    </source>
</evidence>
<feature type="region of interest" description="Disordered" evidence="1">
    <location>
        <begin position="118"/>
        <end position="143"/>
    </location>
</feature>